<dbReference type="CDD" id="cd07067">
    <property type="entry name" value="HP_PGM_like"/>
    <property type="match status" value="1"/>
</dbReference>
<protein>
    <submittedName>
        <fullName evidence="4">Putative phosphoglycerate mutase</fullName>
    </submittedName>
</protein>
<feature type="binding site" evidence="3">
    <location>
        <position position="62"/>
    </location>
    <ligand>
        <name>substrate</name>
    </ligand>
</feature>
<organism evidence="4 5">
    <name type="scientific">Paracoccus sulfuroxidans</name>
    <dbReference type="NCBI Taxonomy" id="384678"/>
    <lineage>
        <taxon>Bacteria</taxon>
        <taxon>Pseudomonadati</taxon>
        <taxon>Pseudomonadota</taxon>
        <taxon>Alphaproteobacteria</taxon>
        <taxon>Rhodobacterales</taxon>
        <taxon>Paracoccaceae</taxon>
        <taxon>Paracoccus</taxon>
    </lineage>
</organism>
<evidence type="ECO:0000256" key="1">
    <source>
        <dbReference type="ARBA" id="ARBA00023152"/>
    </source>
</evidence>
<dbReference type="PANTHER" id="PTHR48100">
    <property type="entry name" value="BROAD-SPECIFICITY PHOSPHATASE YOR283W-RELATED"/>
    <property type="match status" value="1"/>
</dbReference>
<dbReference type="Pfam" id="PF00300">
    <property type="entry name" value="His_Phos_1"/>
    <property type="match status" value="1"/>
</dbReference>
<dbReference type="Gene3D" id="3.40.50.1240">
    <property type="entry name" value="Phosphoglycerate mutase-like"/>
    <property type="match status" value="1"/>
</dbReference>
<proteinExistence type="predicted"/>
<dbReference type="InterPro" id="IPR001345">
    <property type="entry name" value="PG/BPGM_mutase_AS"/>
</dbReference>
<dbReference type="InterPro" id="IPR029033">
    <property type="entry name" value="His_PPase_superfam"/>
</dbReference>
<dbReference type="PIRSF" id="PIRSF000709">
    <property type="entry name" value="6PFK_2-Ptase"/>
    <property type="match status" value="1"/>
</dbReference>
<sequence>MQDYPDLYLLRHGQTAWNREGRLQGLLDSELTALGRQQARRQARLLQRLPQGVRRYSSPLGRAEETARIVFGDDAFGRDARLQEIDIGSFTGQLEADLKSAHPAVFAGAELDWYDRAPGGEHFAGLRSRAQSFLDGLDGPAIIVTHGIALRMLRLIAMGSPDDQLARMPVLQGAVHIVRGGRHQILY</sequence>
<dbReference type="Proteomes" id="UP000316225">
    <property type="component" value="Unassembled WGS sequence"/>
</dbReference>
<evidence type="ECO:0000313" key="4">
    <source>
        <dbReference type="EMBL" id="TWI37961.1"/>
    </source>
</evidence>
<dbReference type="SUPFAM" id="SSF53254">
    <property type="entry name" value="Phosphoglycerate mutase-like"/>
    <property type="match status" value="1"/>
</dbReference>
<reference evidence="4 5" key="1">
    <citation type="journal article" date="2015" name="Stand. Genomic Sci.">
        <title>Genomic Encyclopedia of Bacterial and Archaeal Type Strains, Phase III: the genomes of soil and plant-associated and newly described type strains.</title>
        <authorList>
            <person name="Whitman W.B."/>
            <person name="Woyke T."/>
            <person name="Klenk H.P."/>
            <person name="Zhou Y."/>
            <person name="Lilburn T.G."/>
            <person name="Beck B.J."/>
            <person name="De Vos P."/>
            <person name="Vandamme P."/>
            <person name="Eisen J.A."/>
            <person name="Garrity G."/>
            <person name="Hugenholtz P."/>
            <person name="Kyrpides N.C."/>
        </authorList>
    </citation>
    <scope>NUCLEOTIDE SEQUENCE [LARGE SCALE GENOMIC DNA]</scope>
    <source>
        <strain evidence="4 5">CGMCC 1.5364</strain>
    </source>
</reference>
<dbReference type="GO" id="GO:0016791">
    <property type="term" value="F:phosphatase activity"/>
    <property type="evidence" value="ECO:0007669"/>
    <property type="project" value="TreeGrafter"/>
</dbReference>
<dbReference type="RefSeq" id="WP_242007844.1">
    <property type="nucleotide sequence ID" value="NZ_VLKU01000001.1"/>
</dbReference>
<keyword evidence="5" id="KW-1185">Reference proteome</keyword>
<dbReference type="InterPro" id="IPR013078">
    <property type="entry name" value="His_Pase_superF_clade-1"/>
</dbReference>
<evidence type="ECO:0000313" key="5">
    <source>
        <dbReference type="Proteomes" id="UP000316225"/>
    </source>
</evidence>
<name>A0A562P0T2_9RHOB</name>
<dbReference type="EMBL" id="VLKU01000001">
    <property type="protein sequence ID" value="TWI37961.1"/>
    <property type="molecule type" value="Genomic_DNA"/>
</dbReference>
<evidence type="ECO:0000256" key="2">
    <source>
        <dbReference type="ARBA" id="ARBA00023235"/>
    </source>
</evidence>
<keyword evidence="1" id="KW-0324">Glycolysis</keyword>
<keyword evidence="2" id="KW-0413">Isomerase</keyword>
<feature type="binding site" evidence="3">
    <location>
        <begin position="11"/>
        <end position="18"/>
    </location>
    <ligand>
        <name>substrate</name>
    </ligand>
</feature>
<dbReference type="GO" id="GO:0005737">
    <property type="term" value="C:cytoplasm"/>
    <property type="evidence" value="ECO:0007669"/>
    <property type="project" value="TreeGrafter"/>
</dbReference>
<dbReference type="InterPro" id="IPR050275">
    <property type="entry name" value="PGM_Phosphatase"/>
</dbReference>
<gene>
    <name evidence="4" type="ORF">IQ24_00094</name>
</gene>
<evidence type="ECO:0000256" key="3">
    <source>
        <dbReference type="PIRSR" id="PIRSR613078-2"/>
    </source>
</evidence>
<dbReference type="PANTHER" id="PTHR48100:SF1">
    <property type="entry name" value="HISTIDINE PHOSPHATASE FAMILY PROTEIN-RELATED"/>
    <property type="match status" value="1"/>
</dbReference>
<accession>A0A562P0T2</accession>
<dbReference type="SMART" id="SM00855">
    <property type="entry name" value="PGAM"/>
    <property type="match status" value="1"/>
</dbReference>
<comment type="caution">
    <text evidence="4">The sequence shown here is derived from an EMBL/GenBank/DDBJ whole genome shotgun (WGS) entry which is preliminary data.</text>
</comment>
<dbReference type="PROSITE" id="PS00175">
    <property type="entry name" value="PG_MUTASE"/>
    <property type="match status" value="1"/>
</dbReference>
<dbReference type="AlphaFoldDB" id="A0A562P0T2"/>